<evidence type="ECO:0000256" key="3">
    <source>
        <dbReference type="ARBA" id="ARBA00022692"/>
    </source>
</evidence>
<sequence length="350" mass="39127">MEAPVEIASLLSRRSSPAPSAESESPRIAYATANDLKLQQQQLHQHPRSPPPYTEKEKTTQGHGPEHWPSNGLRTIAEVPVWYAANHHILTGYRPLTPSVRFCLASLGSLHNETVNIYSHLIPGALALLGNAAILAYFRTHFPGALLADQLVFHIFLTGSVTCFGVSASYHALLCHSKKYHDLWLRLDYLAIIAQILGSFISGIYMGFYCEPGPRALHWGMIGCLSLATCVVMLHPGLQSQEYRLLRLYTFVATGLSGFAPIFHAMALFPHDQLEKHMGVRYYYLEGIFILTGALIYALHFPEKWHPVRFDIFGASHQIFHICVVLGAASHFYGILSAYQYTYDHPRCPA</sequence>
<evidence type="ECO:0000256" key="5">
    <source>
        <dbReference type="ARBA" id="ARBA00023136"/>
    </source>
</evidence>
<keyword evidence="6" id="KW-0479">Metal-binding</keyword>
<reference evidence="9" key="1">
    <citation type="journal article" date="2021" name="Nat. Commun.">
        <title>Genetic determinants of endophytism in the Arabidopsis root mycobiome.</title>
        <authorList>
            <person name="Mesny F."/>
            <person name="Miyauchi S."/>
            <person name="Thiergart T."/>
            <person name="Pickel B."/>
            <person name="Atanasova L."/>
            <person name="Karlsson M."/>
            <person name="Huettel B."/>
            <person name="Barry K.W."/>
            <person name="Haridas S."/>
            <person name="Chen C."/>
            <person name="Bauer D."/>
            <person name="Andreopoulos W."/>
            <person name="Pangilinan J."/>
            <person name="LaButti K."/>
            <person name="Riley R."/>
            <person name="Lipzen A."/>
            <person name="Clum A."/>
            <person name="Drula E."/>
            <person name="Henrissat B."/>
            <person name="Kohler A."/>
            <person name="Grigoriev I.V."/>
            <person name="Martin F.M."/>
            <person name="Hacquard S."/>
        </authorList>
    </citation>
    <scope>NUCLEOTIDE SEQUENCE</scope>
    <source>
        <strain evidence="9">MPI-SDFR-AT-0117</strain>
    </source>
</reference>
<dbReference type="GO" id="GO:0006882">
    <property type="term" value="P:intracellular zinc ion homeostasis"/>
    <property type="evidence" value="ECO:0007669"/>
    <property type="project" value="TreeGrafter"/>
</dbReference>
<evidence type="ECO:0000256" key="4">
    <source>
        <dbReference type="ARBA" id="ARBA00022989"/>
    </source>
</evidence>
<evidence type="ECO:0000313" key="9">
    <source>
        <dbReference type="EMBL" id="KAH6692356.1"/>
    </source>
</evidence>
<feature type="binding site" evidence="6">
    <location>
        <position position="317"/>
    </location>
    <ligand>
        <name>Zn(2+)</name>
        <dbReference type="ChEBI" id="CHEBI:29105"/>
    </ligand>
</feature>
<feature type="compositionally biased region" description="Low complexity" evidence="7">
    <location>
        <begin position="8"/>
        <end position="27"/>
    </location>
</feature>
<feature type="compositionally biased region" description="Basic and acidic residues" evidence="7">
    <location>
        <begin position="54"/>
        <end position="66"/>
    </location>
</feature>
<organism evidence="9 10">
    <name type="scientific">Plectosphaerella plurivora</name>
    <dbReference type="NCBI Taxonomy" id="936078"/>
    <lineage>
        <taxon>Eukaryota</taxon>
        <taxon>Fungi</taxon>
        <taxon>Dikarya</taxon>
        <taxon>Ascomycota</taxon>
        <taxon>Pezizomycotina</taxon>
        <taxon>Sordariomycetes</taxon>
        <taxon>Hypocreomycetidae</taxon>
        <taxon>Glomerellales</taxon>
        <taxon>Plectosphaerellaceae</taxon>
        <taxon>Plectosphaerella</taxon>
    </lineage>
</organism>
<keyword evidence="4 8" id="KW-1133">Transmembrane helix</keyword>
<comment type="caution">
    <text evidence="9">The sequence shown here is derived from an EMBL/GenBank/DDBJ whole genome shotgun (WGS) entry which is preliminary data.</text>
</comment>
<proteinExistence type="inferred from homology"/>
<dbReference type="InterPro" id="IPR004254">
    <property type="entry name" value="AdipoR/HlyIII-related"/>
</dbReference>
<dbReference type="OrthoDB" id="529367at2759"/>
<keyword evidence="6" id="KW-0862">Zinc</keyword>
<evidence type="ECO:0000256" key="1">
    <source>
        <dbReference type="ARBA" id="ARBA00004141"/>
    </source>
</evidence>
<feature type="transmembrane region" description="Helical" evidence="8">
    <location>
        <begin position="151"/>
        <end position="175"/>
    </location>
</feature>
<gene>
    <name evidence="9" type="ORF">F5X68DRAFT_129399</name>
</gene>
<dbReference type="EMBL" id="JAGSXJ010000004">
    <property type="protein sequence ID" value="KAH6692356.1"/>
    <property type="molecule type" value="Genomic_DNA"/>
</dbReference>
<evidence type="ECO:0000256" key="2">
    <source>
        <dbReference type="ARBA" id="ARBA00007018"/>
    </source>
</evidence>
<keyword evidence="3 8" id="KW-0812">Transmembrane</keyword>
<dbReference type="PANTHER" id="PTHR20855">
    <property type="entry name" value="ADIPOR/PROGESTIN RECEPTOR-RELATED"/>
    <property type="match status" value="1"/>
</dbReference>
<dbReference type="AlphaFoldDB" id="A0A9P9AFT7"/>
<dbReference type="GO" id="GO:0046872">
    <property type="term" value="F:metal ion binding"/>
    <property type="evidence" value="ECO:0007669"/>
    <property type="project" value="UniProtKB-KW"/>
</dbReference>
<feature type="transmembrane region" description="Helical" evidence="8">
    <location>
        <begin position="187"/>
        <end position="210"/>
    </location>
</feature>
<feature type="transmembrane region" description="Helical" evidence="8">
    <location>
        <begin position="281"/>
        <end position="299"/>
    </location>
</feature>
<dbReference type="Pfam" id="PF03006">
    <property type="entry name" value="HlyIII"/>
    <property type="match status" value="1"/>
</dbReference>
<evidence type="ECO:0000313" key="10">
    <source>
        <dbReference type="Proteomes" id="UP000770015"/>
    </source>
</evidence>
<feature type="transmembrane region" description="Helical" evidence="8">
    <location>
        <begin position="246"/>
        <end position="269"/>
    </location>
</feature>
<evidence type="ECO:0000256" key="7">
    <source>
        <dbReference type="SAM" id="MobiDB-lite"/>
    </source>
</evidence>
<feature type="transmembrane region" description="Helical" evidence="8">
    <location>
        <begin position="319"/>
        <end position="341"/>
    </location>
</feature>
<feature type="binding site" evidence="6">
    <location>
        <position position="171"/>
    </location>
    <ligand>
        <name>Zn(2+)</name>
        <dbReference type="ChEBI" id="CHEBI:29105"/>
    </ligand>
</feature>
<evidence type="ECO:0000256" key="8">
    <source>
        <dbReference type="SAM" id="Phobius"/>
    </source>
</evidence>
<dbReference type="Proteomes" id="UP000770015">
    <property type="component" value="Unassembled WGS sequence"/>
</dbReference>
<name>A0A9P9AFT7_9PEZI</name>
<dbReference type="GO" id="GO:0038023">
    <property type="term" value="F:signaling receptor activity"/>
    <property type="evidence" value="ECO:0007669"/>
    <property type="project" value="TreeGrafter"/>
</dbReference>
<keyword evidence="5 8" id="KW-0472">Membrane</keyword>
<feature type="transmembrane region" description="Helical" evidence="8">
    <location>
        <begin position="216"/>
        <end position="234"/>
    </location>
</feature>
<dbReference type="PANTHER" id="PTHR20855:SF52">
    <property type="entry name" value="ADIPONECTIN RECEPTOR PROTEIN"/>
    <property type="match status" value="1"/>
</dbReference>
<evidence type="ECO:0000256" key="6">
    <source>
        <dbReference type="PIRSR" id="PIRSR604254-1"/>
    </source>
</evidence>
<keyword evidence="10" id="KW-1185">Reference proteome</keyword>
<comment type="subcellular location">
    <subcellularLocation>
        <location evidence="1">Membrane</location>
        <topology evidence="1">Multi-pass membrane protein</topology>
    </subcellularLocation>
</comment>
<feature type="transmembrane region" description="Helical" evidence="8">
    <location>
        <begin position="117"/>
        <end position="139"/>
    </location>
</feature>
<protein>
    <submittedName>
        <fullName evidence="9">MPR-like GPCR protein</fullName>
    </submittedName>
</protein>
<dbReference type="GO" id="GO:0016020">
    <property type="term" value="C:membrane"/>
    <property type="evidence" value="ECO:0007669"/>
    <property type="project" value="UniProtKB-SubCell"/>
</dbReference>
<feature type="region of interest" description="Disordered" evidence="7">
    <location>
        <begin position="1"/>
        <end position="70"/>
    </location>
</feature>
<accession>A0A9P9AFT7</accession>
<comment type="similarity">
    <text evidence="2">Belongs to the ADIPOR family.</text>
</comment>
<feature type="binding site" evidence="6">
    <location>
        <position position="321"/>
    </location>
    <ligand>
        <name>Zn(2+)</name>
        <dbReference type="ChEBI" id="CHEBI:29105"/>
    </ligand>
</feature>